<dbReference type="PANTHER" id="PTHR24029">
    <property type="entry name" value="UVRABC SYSTEM PROTEIN B"/>
    <property type="match status" value="1"/>
</dbReference>
<evidence type="ECO:0000256" key="7">
    <source>
        <dbReference type="ARBA" id="ARBA00022840"/>
    </source>
</evidence>
<evidence type="ECO:0000256" key="9">
    <source>
        <dbReference type="ARBA" id="ARBA00023204"/>
    </source>
</evidence>
<dbReference type="GO" id="GO:0009381">
    <property type="term" value="F:excinuclease ABC activity"/>
    <property type="evidence" value="ECO:0007669"/>
    <property type="project" value="UniProtKB-UniRule"/>
</dbReference>
<keyword evidence="12 13" id="KW-0742">SOS response</keyword>
<comment type="similarity">
    <text evidence="2 12 13">Belongs to the UvrB family.</text>
</comment>
<evidence type="ECO:0000256" key="8">
    <source>
        <dbReference type="ARBA" id="ARBA00022881"/>
    </source>
</evidence>
<evidence type="ECO:0000259" key="16">
    <source>
        <dbReference type="PROSITE" id="PS51192"/>
    </source>
</evidence>
<keyword evidence="7 12" id="KW-0067">ATP-binding</keyword>
<dbReference type="InterPro" id="IPR036876">
    <property type="entry name" value="UVR_dom_sf"/>
</dbReference>
<dbReference type="SMART" id="SM00487">
    <property type="entry name" value="DEXDc"/>
    <property type="match status" value="1"/>
</dbReference>
<dbReference type="Pfam" id="PF04851">
    <property type="entry name" value="ResIII"/>
    <property type="match status" value="1"/>
</dbReference>
<evidence type="ECO:0000259" key="15">
    <source>
        <dbReference type="PROSITE" id="PS50151"/>
    </source>
</evidence>
<evidence type="ECO:0000256" key="14">
    <source>
        <dbReference type="SAM" id="Coils"/>
    </source>
</evidence>
<dbReference type="CDD" id="cd17916">
    <property type="entry name" value="DEXHc_UvrB"/>
    <property type="match status" value="1"/>
</dbReference>
<feature type="coiled-coil region" evidence="14">
    <location>
        <begin position="263"/>
        <end position="294"/>
    </location>
</feature>
<dbReference type="InterPro" id="IPR024759">
    <property type="entry name" value="UvrB_YAD/RRR_dom"/>
</dbReference>
<comment type="subcellular location">
    <subcellularLocation>
        <location evidence="1 12 13">Cytoplasm</location>
    </subcellularLocation>
</comment>
<evidence type="ECO:0000256" key="1">
    <source>
        <dbReference type="ARBA" id="ARBA00004496"/>
    </source>
</evidence>
<dbReference type="Pfam" id="PF00271">
    <property type="entry name" value="Helicase_C"/>
    <property type="match status" value="1"/>
</dbReference>
<dbReference type="SUPFAM" id="SSF52540">
    <property type="entry name" value="P-loop containing nucleoside triphosphate hydrolases"/>
    <property type="match status" value="2"/>
</dbReference>
<dbReference type="NCBIfam" id="TIGR00631">
    <property type="entry name" value="uvrb"/>
    <property type="match status" value="1"/>
</dbReference>
<keyword evidence="8 12" id="KW-0267">Excision nuclease</keyword>
<dbReference type="Proteomes" id="UP000177723">
    <property type="component" value="Unassembled WGS sequence"/>
</dbReference>
<dbReference type="GO" id="GO:0006289">
    <property type="term" value="P:nucleotide-excision repair"/>
    <property type="evidence" value="ECO:0007669"/>
    <property type="project" value="UniProtKB-UniRule"/>
</dbReference>
<keyword evidence="6 12" id="KW-0228">DNA excision</keyword>
<dbReference type="EMBL" id="MFHT01000017">
    <property type="protein sequence ID" value="OGF77543.1"/>
    <property type="molecule type" value="Genomic_DNA"/>
</dbReference>
<dbReference type="PROSITE" id="PS51194">
    <property type="entry name" value="HELICASE_CTER"/>
    <property type="match status" value="1"/>
</dbReference>
<protein>
    <recommendedName>
        <fullName evidence="11 12">UvrABC system protein B</fullName>
        <shortName evidence="12">Protein UvrB</shortName>
    </recommendedName>
    <alternativeName>
        <fullName evidence="12">Excinuclease ABC subunit B</fullName>
    </alternativeName>
</protein>
<dbReference type="InterPro" id="IPR014001">
    <property type="entry name" value="Helicase_ATP-bd"/>
</dbReference>
<evidence type="ECO:0000256" key="4">
    <source>
        <dbReference type="ARBA" id="ARBA00022741"/>
    </source>
</evidence>
<dbReference type="Pfam" id="PF12344">
    <property type="entry name" value="UvrB"/>
    <property type="match status" value="1"/>
</dbReference>
<evidence type="ECO:0000313" key="19">
    <source>
        <dbReference type="Proteomes" id="UP000177723"/>
    </source>
</evidence>
<dbReference type="InterPro" id="IPR041471">
    <property type="entry name" value="UvrB_inter"/>
</dbReference>
<evidence type="ECO:0000256" key="10">
    <source>
        <dbReference type="ARBA" id="ARBA00026033"/>
    </source>
</evidence>
<evidence type="ECO:0000256" key="11">
    <source>
        <dbReference type="ARBA" id="ARBA00029504"/>
    </source>
</evidence>
<keyword evidence="4 12" id="KW-0547">Nucleotide-binding</keyword>
<keyword evidence="14" id="KW-0175">Coiled coil</keyword>
<organism evidence="18 19">
    <name type="scientific">Candidatus Giovannonibacteria bacterium RIFCSPHIGHO2_12_FULL_43_15</name>
    <dbReference type="NCBI Taxonomy" id="1798341"/>
    <lineage>
        <taxon>Bacteria</taxon>
        <taxon>Candidatus Giovannoniibacteriota</taxon>
    </lineage>
</organism>
<dbReference type="Pfam" id="PF17757">
    <property type="entry name" value="UvrB_inter"/>
    <property type="match status" value="1"/>
</dbReference>
<reference evidence="18 19" key="1">
    <citation type="journal article" date="2016" name="Nat. Commun.">
        <title>Thousands of microbial genomes shed light on interconnected biogeochemical processes in an aquifer system.</title>
        <authorList>
            <person name="Anantharaman K."/>
            <person name="Brown C.T."/>
            <person name="Hug L.A."/>
            <person name="Sharon I."/>
            <person name="Castelle C.J."/>
            <person name="Probst A.J."/>
            <person name="Thomas B.C."/>
            <person name="Singh A."/>
            <person name="Wilkins M.J."/>
            <person name="Karaoz U."/>
            <person name="Brodie E.L."/>
            <person name="Williams K.H."/>
            <person name="Hubbard S.S."/>
            <person name="Banfield J.F."/>
        </authorList>
    </citation>
    <scope>NUCLEOTIDE SEQUENCE [LARGE SCALE GENOMIC DNA]</scope>
</reference>
<dbReference type="GO" id="GO:0009432">
    <property type="term" value="P:SOS response"/>
    <property type="evidence" value="ECO:0007669"/>
    <property type="project" value="UniProtKB-UniRule"/>
</dbReference>
<comment type="domain">
    <text evidence="12">The beta-hairpin motif is involved in DNA binding.</text>
</comment>
<name>A0A1F5WPE6_9BACT</name>
<comment type="subunit">
    <text evidence="10 12 13">Forms a heterotetramer with UvrA during the search for lesions. Interacts with UvrC in an incision complex.</text>
</comment>
<comment type="function">
    <text evidence="12">The UvrABC repair system catalyzes the recognition and processing of DNA lesions. A damage recognition complex composed of 2 UvrA and 2 UvrB subunits scans DNA for abnormalities. Upon binding of the UvrA(2)B(2) complex to a putative damaged site, the DNA wraps around one UvrB monomer. DNA wrap is dependent on ATP binding by UvrB and probably causes local melting of the DNA helix, facilitating insertion of UvrB beta-hairpin between the DNA strands. Then UvrB probes one DNA strand for the presence of a lesion. If a lesion is found the UvrA subunits dissociate and the UvrB-DNA preincision complex is formed. This complex is subsequently bound by UvrC and the second UvrB is released. If no lesion is found, the DNA wraps around the other UvrB subunit that will check the other stand for damage.</text>
</comment>
<feature type="domain" description="Helicase C-terminal" evidence="17">
    <location>
        <begin position="458"/>
        <end position="616"/>
    </location>
</feature>
<dbReference type="Gene3D" id="3.40.50.300">
    <property type="entry name" value="P-loop containing nucleotide triphosphate hydrolases"/>
    <property type="match status" value="3"/>
</dbReference>
<feature type="domain" description="Helicase ATP-binding" evidence="16">
    <location>
        <begin position="24"/>
        <end position="177"/>
    </location>
</feature>
<dbReference type="GO" id="GO:0003677">
    <property type="term" value="F:DNA binding"/>
    <property type="evidence" value="ECO:0007669"/>
    <property type="project" value="UniProtKB-UniRule"/>
</dbReference>
<proteinExistence type="inferred from homology"/>
<dbReference type="Gene3D" id="4.10.860.10">
    <property type="entry name" value="UVR domain"/>
    <property type="match status" value="1"/>
</dbReference>
<dbReference type="GO" id="GO:0005737">
    <property type="term" value="C:cytoplasm"/>
    <property type="evidence" value="ECO:0007669"/>
    <property type="project" value="UniProtKB-SubCell"/>
</dbReference>
<dbReference type="InterPro" id="IPR006935">
    <property type="entry name" value="Helicase/UvrB_N"/>
</dbReference>
<keyword evidence="9 12" id="KW-0234">DNA repair</keyword>
<evidence type="ECO:0000256" key="13">
    <source>
        <dbReference type="RuleBase" id="RU003587"/>
    </source>
</evidence>
<dbReference type="GO" id="GO:0005524">
    <property type="term" value="F:ATP binding"/>
    <property type="evidence" value="ECO:0007669"/>
    <property type="project" value="UniProtKB-UniRule"/>
</dbReference>
<accession>A0A1F5WPE6</accession>
<dbReference type="NCBIfam" id="NF003673">
    <property type="entry name" value="PRK05298.1"/>
    <property type="match status" value="1"/>
</dbReference>
<feature type="short sequence motif" description="Beta-hairpin" evidence="12">
    <location>
        <begin position="90"/>
        <end position="113"/>
    </location>
</feature>
<evidence type="ECO:0000313" key="18">
    <source>
        <dbReference type="EMBL" id="OGF77543.1"/>
    </source>
</evidence>
<dbReference type="InterPro" id="IPR004807">
    <property type="entry name" value="UvrB"/>
</dbReference>
<evidence type="ECO:0000256" key="3">
    <source>
        <dbReference type="ARBA" id="ARBA00022490"/>
    </source>
</evidence>
<evidence type="ECO:0000256" key="6">
    <source>
        <dbReference type="ARBA" id="ARBA00022769"/>
    </source>
</evidence>
<evidence type="ECO:0000256" key="12">
    <source>
        <dbReference type="HAMAP-Rule" id="MF_00204"/>
    </source>
</evidence>
<dbReference type="PROSITE" id="PS50151">
    <property type="entry name" value="UVR"/>
    <property type="match status" value="1"/>
</dbReference>
<keyword evidence="5 12" id="KW-0227">DNA damage</keyword>
<keyword evidence="3 12" id="KW-0963">Cytoplasm</keyword>
<dbReference type="Pfam" id="PF02151">
    <property type="entry name" value="UVR"/>
    <property type="match status" value="1"/>
</dbReference>
<dbReference type="InterPro" id="IPR001650">
    <property type="entry name" value="Helicase_C-like"/>
</dbReference>
<feature type="domain" description="UVR" evidence="15">
    <location>
        <begin position="643"/>
        <end position="676"/>
    </location>
</feature>
<dbReference type="HAMAP" id="MF_00204">
    <property type="entry name" value="UvrB"/>
    <property type="match status" value="1"/>
</dbReference>
<dbReference type="SUPFAM" id="SSF46600">
    <property type="entry name" value="C-terminal UvrC-binding domain of UvrB"/>
    <property type="match status" value="1"/>
</dbReference>
<dbReference type="GO" id="GO:0009380">
    <property type="term" value="C:excinuclease repair complex"/>
    <property type="evidence" value="ECO:0007669"/>
    <property type="project" value="InterPro"/>
</dbReference>
<sequence length="676" mass="77135">MNFSNKNLLKPAGDQPEAIKKLVAGIRAKKRFQTLLGVTGSGKTLTMAHTIAEIGRPALIISHNKTLAAQLYQEFKEFFPENAVHYFVSYYDYYQPEAYLPVTDTYIEKDAKINEFIDRLRHSATQSALTRRDFIIVASVSCIYGVGDPEEYGAMSVELKIGLRIGRQKFLGDLADIQYERGDFDLRAGTYSVKGDVIDIASPDGETITRVEFFGDEIERITSLSPTGRKTPGVGEIQTPGVKELVFPSEVKIFPAKHFVTPREKIERAMKNIKKELETRVRELKKEGKLLEAERIEQRTRFDLEMLKNVGYCSGIENYSRHLSARKPGSPPYTLIDYLPKDTLFFVDESHMSVPQIKGMYFGDQARKKTLVEYGFRLPSALDNRPLKFEEFEKKVGQAIFVSATPGPYEIAKSTEVRLRGTLKSNFGSGVIEQLVRPTGLLDPIIKIRPAREQIKNAEEEIIKAVKVKERVLLLTLTKRMAEEISDYLKEKNIRAEYLHSEIKTLARTDILRRLRRGEFDVLVGINLLREGLDLPEVALILILDADKEGFLRNKTSLIQTVGRAARHINGRATLYGDVMTESMQFTVDETKRRREYQENFNREHGITPRQIKKEIRPSIFEEIKKTSDISKEMEKLSKKDRVSAKKDLEKMMLEAASNLEFEKAAKYRDVLKTLA</sequence>
<dbReference type="AlphaFoldDB" id="A0A1F5WPE6"/>
<dbReference type="PROSITE" id="PS51192">
    <property type="entry name" value="HELICASE_ATP_BIND_1"/>
    <property type="match status" value="1"/>
</dbReference>
<evidence type="ECO:0000256" key="5">
    <source>
        <dbReference type="ARBA" id="ARBA00022763"/>
    </source>
</evidence>
<dbReference type="GO" id="GO:0016887">
    <property type="term" value="F:ATP hydrolysis activity"/>
    <property type="evidence" value="ECO:0007669"/>
    <property type="project" value="InterPro"/>
</dbReference>
<comment type="caution">
    <text evidence="18">The sequence shown here is derived from an EMBL/GenBank/DDBJ whole genome shotgun (WGS) entry which is preliminary data.</text>
</comment>
<dbReference type="InterPro" id="IPR027417">
    <property type="entry name" value="P-loop_NTPase"/>
</dbReference>
<evidence type="ECO:0000259" key="17">
    <source>
        <dbReference type="PROSITE" id="PS51194"/>
    </source>
</evidence>
<dbReference type="PANTHER" id="PTHR24029:SF0">
    <property type="entry name" value="UVRABC SYSTEM PROTEIN B"/>
    <property type="match status" value="1"/>
</dbReference>
<feature type="binding site" evidence="12">
    <location>
        <begin position="37"/>
        <end position="44"/>
    </location>
    <ligand>
        <name>ATP</name>
        <dbReference type="ChEBI" id="CHEBI:30616"/>
    </ligand>
</feature>
<evidence type="ECO:0000256" key="2">
    <source>
        <dbReference type="ARBA" id="ARBA00008533"/>
    </source>
</evidence>
<dbReference type="InterPro" id="IPR001943">
    <property type="entry name" value="UVR_dom"/>
</dbReference>
<dbReference type="SMART" id="SM00490">
    <property type="entry name" value="HELICc"/>
    <property type="match status" value="1"/>
</dbReference>
<gene>
    <name evidence="12" type="primary">uvrB</name>
    <name evidence="18" type="ORF">A3F23_01035</name>
</gene>